<evidence type="ECO:0000256" key="1">
    <source>
        <dbReference type="PROSITE-ProRule" id="PRU01391"/>
    </source>
</evidence>
<keyword evidence="1" id="KW-0862">Zinc</keyword>
<dbReference type="Proteomes" id="UP000243459">
    <property type="component" value="Chromosome 7"/>
</dbReference>
<evidence type="ECO:0000256" key="2">
    <source>
        <dbReference type="SAM" id="MobiDB-lite"/>
    </source>
</evidence>
<dbReference type="GO" id="GO:0006355">
    <property type="term" value="P:regulation of DNA-templated transcription"/>
    <property type="evidence" value="ECO:0007669"/>
    <property type="project" value="TreeGrafter"/>
</dbReference>
<sequence length="380" mass="41222">MDEESSNNTSSNPLLKSLSMRLPSTSSSTRQAFSDANLSGVEGAFVHAHALHRSPPASLCLPANSFSRPKLPLCPRPKSHYSGSPRGGQPPRRHTPCNAIGYEVFMLNASVPLQRSGCRFLPQKHEPRAGCSERGCWHVHCTAAVDLALDVLAAARAFGVEQLAMIAQKQLASIVEKASIDDVMKVLIASRKQDLQQLLTPPVPASRRQLGLRLRNPAPKHPPPRNMSSRIDDSAHLPLHLHHRPLAPSTTDTTLNLTTRIAAPSDSLRCEAPSSSMVMGRGPQPRRRPSPSTYAVENCKPESSSALLEARAAGRQPPGGARGQTPPPRGSRECLPRHGRLLLLDPHCRHRMFRTVDGVTHVDVSGHLSSDFLFKGACRG</sequence>
<proteinExistence type="predicted"/>
<dbReference type="EMBL" id="CM007387">
    <property type="protein sequence ID" value="ONK63511.1"/>
    <property type="molecule type" value="Genomic_DNA"/>
</dbReference>
<dbReference type="GO" id="GO:0005634">
    <property type="term" value="C:nucleus"/>
    <property type="evidence" value="ECO:0007669"/>
    <property type="project" value="TreeGrafter"/>
</dbReference>
<feature type="domain" description="C2HC NPR-type" evidence="3">
    <location>
        <begin position="128"/>
        <end position="142"/>
    </location>
</feature>
<dbReference type="GO" id="GO:0009864">
    <property type="term" value="P:induced systemic resistance, jasmonic acid mediated signaling pathway"/>
    <property type="evidence" value="ECO:0007669"/>
    <property type="project" value="TreeGrafter"/>
</dbReference>
<comment type="caution">
    <text evidence="1">Lacks conserved residue(s) required for the propagation of feature annotation.</text>
</comment>
<dbReference type="InterPro" id="IPR057250">
    <property type="entry name" value="Znf_C2HC_NPR-type"/>
</dbReference>
<reference evidence="5" key="1">
    <citation type="journal article" date="2017" name="Nat. Commun.">
        <title>The asparagus genome sheds light on the origin and evolution of a young Y chromosome.</title>
        <authorList>
            <person name="Harkess A."/>
            <person name="Zhou J."/>
            <person name="Xu C."/>
            <person name="Bowers J.E."/>
            <person name="Van der Hulst R."/>
            <person name="Ayyampalayam S."/>
            <person name="Mercati F."/>
            <person name="Riccardi P."/>
            <person name="McKain M.R."/>
            <person name="Kakrana A."/>
            <person name="Tang H."/>
            <person name="Ray J."/>
            <person name="Groenendijk J."/>
            <person name="Arikit S."/>
            <person name="Mathioni S.M."/>
            <person name="Nakano M."/>
            <person name="Shan H."/>
            <person name="Telgmann-Rauber A."/>
            <person name="Kanno A."/>
            <person name="Yue Z."/>
            <person name="Chen H."/>
            <person name="Li W."/>
            <person name="Chen Y."/>
            <person name="Xu X."/>
            <person name="Zhang Y."/>
            <person name="Luo S."/>
            <person name="Chen H."/>
            <person name="Gao J."/>
            <person name="Mao Z."/>
            <person name="Pires J.C."/>
            <person name="Luo M."/>
            <person name="Kudrna D."/>
            <person name="Wing R.A."/>
            <person name="Meyers B.C."/>
            <person name="Yi K."/>
            <person name="Kong H."/>
            <person name="Lavrijsen P."/>
            <person name="Sunseri F."/>
            <person name="Falavigna A."/>
            <person name="Ye Y."/>
            <person name="Leebens-Mack J.H."/>
            <person name="Chen G."/>
        </authorList>
    </citation>
    <scope>NUCLEOTIDE SEQUENCE [LARGE SCALE GENOMIC DNA]</scope>
    <source>
        <strain evidence="5">cv. DH0086</strain>
    </source>
</reference>
<accession>A0A5P1EFN1</accession>
<dbReference type="AlphaFoldDB" id="A0A5P1EFN1"/>
<feature type="compositionally biased region" description="Polar residues" evidence="2">
    <location>
        <begin position="1"/>
        <end position="14"/>
    </location>
</feature>
<protein>
    <recommendedName>
        <fullName evidence="3">C2HC NPR-type domain-containing protein</fullName>
    </recommendedName>
</protein>
<gene>
    <name evidence="4" type="ORF">A4U43_C07F15980</name>
</gene>
<keyword evidence="1" id="KW-0863">Zinc-finger</keyword>
<keyword evidence="5" id="KW-1185">Reference proteome</keyword>
<evidence type="ECO:0000313" key="4">
    <source>
        <dbReference type="EMBL" id="ONK63511.1"/>
    </source>
</evidence>
<dbReference type="PROSITE" id="PS52046">
    <property type="entry name" value="ZF_C2HC_NPR"/>
    <property type="match status" value="1"/>
</dbReference>
<evidence type="ECO:0000259" key="3">
    <source>
        <dbReference type="PROSITE" id="PS52046"/>
    </source>
</evidence>
<keyword evidence="1" id="KW-0479">Metal-binding</keyword>
<dbReference type="PANTHER" id="PTHR46668:SF1">
    <property type="entry name" value="REGULATORY PROTEIN NPR5"/>
    <property type="match status" value="1"/>
</dbReference>
<feature type="region of interest" description="Disordered" evidence="2">
    <location>
        <begin position="1"/>
        <end position="28"/>
    </location>
</feature>
<feature type="region of interest" description="Disordered" evidence="2">
    <location>
        <begin position="75"/>
        <end position="94"/>
    </location>
</feature>
<feature type="compositionally biased region" description="Low complexity" evidence="2">
    <location>
        <begin position="17"/>
        <end position="28"/>
    </location>
</feature>
<name>A0A5P1EFN1_ASPOF</name>
<dbReference type="Gramene" id="ONK63511">
    <property type="protein sequence ID" value="ONK63511"/>
    <property type="gene ID" value="A4U43_C07F15980"/>
</dbReference>
<dbReference type="GO" id="GO:0099402">
    <property type="term" value="P:plant organ development"/>
    <property type="evidence" value="ECO:0007669"/>
    <property type="project" value="InterPro"/>
</dbReference>
<dbReference type="GO" id="GO:0008270">
    <property type="term" value="F:zinc ion binding"/>
    <property type="evidence" value="ECO:0007669"/>
    <property type="project" value="UniProtKB-KW"/>
</dbReference>
<feature type="region of interest" description="Disordered" evidence="2">
    <location>
        <begin position="262"/>
        <end position="334"/>
    </location>
</feature>
<dbReference type="PANTHER" id="PTHR46668">
    <property type="entry name" value="BTB/POZ DOMAIN AND ANKYRIN REPEAT-CONTAINING PROTEIN NH5.2"/>
    <property type="match status" value="1"/>
</dbReference>
<organism evidence="4 5">
    <name type="scientific">Asparagus officinalis</name>
    <name type="common">Garden asparagus</name>
    <dbReference type="NCBI Taxonomy" id="4686"/>
    <lineage>
        <taxon>Eukaryota</taxon>
        <taxon>Viridiplantae</taxon>
        <taxon>Streptophyta</taxon>
        <taxon>Embryophyta</taxon>
        <taxon>Tracheophyta</taxon>
        <taxon>Spermatophyta</taxon>
        <taxon>Magnoliopsida</taxon>
        <taxon>Liliopsida</taxon>
        <taxon>Asparagales</taxon>
        <taxon>Asparagaceae</taxon>
        <taxon>Asparagoideae</taxon>
        <taxon>Asparagus</taxon>
    </lineage>
</organism>
<dbReference type="GO" id="GO:0000976">
    <property type="term" value="F:transcription cis-regulatory region binding"/>
    <property type="evidence" value="ECO:0007669"/>
    <property type="project" value="TreeGrafter"/>
</dbReference>
<evidence type="ECO:0000313" key="5">
    <source>
        <dbReference type="Proteomes" id="UP000243459"/>
    </source>
</evidence>
<feature type="compositionally biased region" description="Low complexity" evidence="2">
    <location>
        <begin position="302"/>
        <end position="319"/>
    </location>
</feature>
<dbReference type="InterPro" id="IPR044284">
    <property type="entry name" value="NPR5/6"/>
</dbReference>